<keyword evidence="2" id="KW-1185">Reference proteome</keyword>
<proteinExistence type="predicted"/>
<name>A0ABS8EZL4_9FIRM</name>
<sequence>MQYTMYYEEQQKIDYDEYGRLKQQLLQKEENQKFEKYTLRKLKFRGDESNDAVPHYYLCVKNQDEDAIYLEKKYMQMHIWHRACAKLNRTDCDRILRGDIEWMKDSKEALFQDFYLQATLNHLSPGNVIEYQKERLKCKEGYVAFVKKVRCVVGGWGNLFWPEAMTIQCLEENKVLTVYKKRVNLPNTIWEMMQGTAILSEDMAFAF</sequence>
<organism evidence="1 2">
    <name type="scientific">Hominisplanchenecus faecis</name>
    <dbReference type="NCBI Taxonomy" id="2885351"/>
    <lineage>
        <taxon>Bacteria</taxon>
        <taxon>Bacillati</taxon>
        <taxon>Bacillota</taxon>
        <taxon>Clostridia</taxon>
        <taxon>Lachnospirales</taxon>
        <taxon>Lachnospiraceae</taxon>
        <taxon>Hominisplanchenecus</taxon>
    </lineage>
</organism>
<dbReference type="Proteomes" id="UP001299235">
    <property type="component" value="Unassembled WGS sequence"/>
</dbReference>
<evidence type="ECO:0000313" key="2">
    <source>
        <dbReference type="Proteomes" id="UP001299235"/>
    </source>
</evidence>
<dbReference type="RefSeq" id="WP_248836092.1">
    <property type="nucleotide sequence ID" value="NZ_JAJEQE010000074.1"/>
</dbReference>
<protein>
    <submittedName>
        <fullName evidence="1">Uncharacterized protein</fullName>
    </submittedName>
</protein>
<evidence type="ECO:0000313" key="1">
    <source>
        <dbReference type="EMBL" id="MCC2150384.1"/>
    </source>
</evidence>
<gene>
    <name evidence="1" type="ORF">LKD42_14230</name>
</gene>
<accession>A0ABS8EZL4</accession>
<comment type="caution">
    <text evidence="1">The sequence shown here is derived from an EMBL/GenBank/DDBJ whole genome shotgun (WGS) entry which is preliminary data.</text>
</comment>
<reference evidence="1 2" key="1">
    <citation type="submission" date="2021-10" db="EMBL/GenBank/DDBJ databases">
        <title>Anaerobic single-cell dispensing facilitates the cultivation of human gut bacteria.</title>
        <authorList>
            <person name="Afrizal A."/>
        </authorList>
    </citation>
    <scope>NUCLEOTIDE SEQUENCE [LARGE SCALE GENOMIC DNA]</scope>
    <source>
        <strain evidence="1 2">CLA-AA-H246</strain>
    </source>
</reference>
<dbReference type="EMBL" id="JAJEQE010000074">
    <property type="protein sequence ID" value="MCC2150384.1"/>
    <property type="molecule type" value="Genomic_DNA"/>
</dbReference>